<evidence type="ECO:0000256" key="1">
    <source>
        <dbReference type="SAM" id="Phobius"/>
    </source>
</evidence>
<organism evidence="2 3">
    <name type="scientific">Trichostrongylus colubriformis</name>
    <name type="common">Black scour worm</name>
    <dbReference type="NCBI Taxonomy" id="6319"/>
    <lineage>
        <taxon>Eukaryota</taxon>
        <taxon>Metazoa</taxon>
        <taxon>Ecdysozoa</taxon>
        <taxon>Nematoda</taxon>
        <taxon>Chromadorea</taxon>
        <taxon>Rhabditida</taxon>
        <taxon>Rhabditina</taxon>
        <taxon>Rhabditomorpha</taxon>
        <taxon>Strongyloidea</taxon>
        <taxon>Trichostrongylidae</taxon>
        <taxon>Trichostrongylus</taxon>
    </lineage>
</organism>
<keyword evidence="1" id="KW-0812">Transmembrane</keyword>
<comment type="caution">
    <text evidence="2">The sequence shown here is derived from an EMBL/GenBank/DDBJ whole genome shotgun (WGS) entry which is preliminary data.</text>
</comment>
<keyword evidence="3" id="KW-1185">Reference proteome</keyword>
<name>A0AAN8IDT3_TRICO</name>
<keyword evidence="1" id="KW-1133">Transmembrane helix</keyword>
<evidence type="ECO:0000313" key="2">
    <source>
        <dbReference type="EMBL" id="KAK5965282.1"/>
    </source>
</evidence>
<feature type="transmembrane region" description="Helical" evidence="1">
    <location>
        <begin position="6"/>
        <end position="28"/>
    </location>
</feature>
<protein>
    <submittedName>
        <fullName evidence="2">Uncharacterized protein</fullName>
    </submittedName>
</protein>
<dbReference type="Proteomes" id="UP001331761">
    <property type="component" value="Unassembled WGS sequence"/>
</dbReference>
<dbReference type="AlphaFoldDB" id="A0AAN8IDT3"/>
<gene>
    <name evidence="2" type="ORF">GCK32_002022</name>
</gene>
<reference evidence="2 3" key="1">
    <citation type="submission" date="2019-10" db="EMBL/GenBank/DDBJ databases">
        <title>Assembly and Annotation for the nematode Trichostrongylus colubriformis.</title>
        <authorList>
            <person name="Martin J."/>
        </authorList>
    </citation>
    <scope>NUCLEOTIDE SEQUENCE [LARGE SCALE GENOMIC DNA]</scope>
    <source>
        <strain evidence="2">G859</strain>
        <tissue evidence="2">Whole worm</tissue>
    </source>
</reference>
<keyword evidence="1" id="KW-0472">Membrane</keyword>
<sequence>MFLPDTHGSSITPFSGCAGDGVLFFIRLRRLEDIMRMRPLQLTEAQRAYFLIGHGRSSASEGGGTQCRGTKKLRLGYHLPPCVFRASAAAVLSARWESGGSCTAFAN</sequence>
<dbReference type="EMBL" id="WIXE01024777">
    <property type="protein sequence ID" value="KAK5965282.1"/>
    <property type="molecule type" value="Genomic_DNA"/>
</dbReference>
<accession>A0AAN8IDT3</accession>
<proteinExistence type="predicted"/>
<evidence type="ECO:0000313" key="3">
    <source>
        <dbReference type="Proteomes" id="UP001331761"/>
    </source>
</evidence>